<sequence>MKKIVFVEDDLGILEVARFIFEKAGYSVSLYGSAENLLAQLNHEPDIFILDKQLPDMDGLELCRRLKANPRTSAIPVLMLSANPQIKTLASNAGADAVMEKPFEIKELLMLVADLTARVKQPL</sequence>
<evidence type="ECO:0000313" key="4">
    <source>
        <dbReference type="EMBL" id="WQD38378.1"/>
    </source>
</evidence>
<evidence type="ECO:0000259" key="3">
    <source>
        <dbReference type="PROSITE" id="PS50110"/>
    </source>
</evidence>
<protein>
    <submittedName>
        <fullName evidence="4">Response regulator transcription factor</fullName>
    </submittedName>
</protein>
<proteinExistence type="predicted"/>
<organism evidence="4 5">
    <name type="scientific">Niabella yanshanensis</name>
    <dbReference type="NCBI Taxonomy" id="577386"/>
    <lineage>
        <taxon>Bacteria</taxon>
        <taxon>Pseudomonadati</taxon>
        <taxon>Bacteroidota</taxon>
        <taxon>Chitinophagia</taxon>
        <taxon>Chitinophagales</taxon>
        <taxon>Chitinophagaceae</taxon>
        <taxon>Niabella</taxon>
    </lineage>
</organism>
<name>A0ABZ0W542_9BACT</name>
<dbReference type="InterPro" id="IPR011006">
    <property type="entry name" value="CheY-like_superfamily"/>
</dbReference>
<dbReference type="Gene3D" id="3.40.50.2300">
    <property type="match status" value="1"/>
</dbReference>
<dbReference type="SMART" id="SM00448">
    <property type="entry name" value="REC"/>
    <property type="match status" value="1"/>
</dbReference>
<feature type="domain" description="Response regulatory" evidence="3">
    <location>
        <begin position="3"/>
        <end position="116"/>
    </location>
</feature>
<evidence type="ECO:0000256" key="2">
    <source>
        <dbReference type="PROSITE-ProRule" id="PRU00169"/>
    </source>
</evidence>
<dbReference type="PANTHER" id="PTHR44591">
    <property type="entry name" value="STRESS RESPONSE REGULATOR PROTEIN 1"/>
    <property type="match status" value="1"/>
</dbReference>
<dbReference type="EMBL" id="CP139960">
    <property type="protein sequence ID" value="WQD38378.1"/>
    <property type="molecule type" value="Genomic_DNA"/>
</dbReference>
<gene>
    <name evidence="4" type="ORF">U0035_22140</name>
</gene>
<evidence type="ECO:0000256" key="1">
    <source>
        <dbReference type="ARBA" id="ARBA00022553"/>
    </source>
</evidence>
<evidence type="ECO:0000313" key="5">
    <source>
        <dbReference type="Proteomes" id="UP001325680"/>
    </source>
</evidence>
<dbReference type="SUPFAM" id="SSF52172">
    <property type="entry name" value="CheY-like"/>
    <property type="match status" value="1"/>
</dbReference>
<dbReference type="Pfam" id="PF00072">
    <property type="entry name" value="Response_reg"/>
    <property type="match status" value="1"/>
</dbReference>
<keyword evidence="5" id="KW-1185">Reference proteome</keyword>
<reference evidence="4 5" key="1">
    <citation type="submission" date="2023-12" db="EMBL/GenBank/DDBJ databases">
        <title>Genome sequencing and assembly of bacterial species from a model synthetic community.</title>
        <authorList>
            <person name="Hogle S.L."/>
        </authorList>
    </citation>
    <scope>NUCLEOTIDE SEQUENCE [LARGE SCALE GENOMIC DNA]</scope>
    <source>
        <strain evidence="4 5">HAMBI_3031</strain>
    </source>
</reference>
<dbReference type="PROSITE" id="PS50110">
    <property type="entry name" value="RESPONSE_REGULATORY"/>
    <property type="match status" value="1"/>
</dbReference>
<feature type="modified residue" description="4-aspartylphosphate" evidence="2">
    <location>
        <position position="51"/>
    </location>
</feature>
<dbReference type="InterPro" id="IPR050595">
    <property type="entry name" value="Bact_response_regulator"/>
</dbReference>
<dbReference type="PANTHER" id="PTHR44591:SF3">
    <property type="entry name" value="RESPONSE REGULATORY DOMAIN-CONTAINING PROTEIN"/>
    <property type="match status" value="1"/>
</dbReference>
<keyword evidence="1 2" id="KW-0597">Phosphoprotein</keyword>
<dbReference type="Proteomes" id="UP001325680">
    <property type="component" value="Chromosome"/>
</dbReference>
<accession>A0ABZ0W542</accession>
<dbReference type="RefSeq" id="WP_114791139.1">
    <property type="nucleotide sequence ID" value="NZ_CP139960.1"/>
</dbReference>
<dbReference type="InterPro" id="IPR001789">
    <property type="entry name" value="Sig_transdc_resp-reg_receiver"/>
</dbReference>